<evidence type="ECO:0000313" key="3">
    <source>
        <dbReference type="Proteomes" id="UP000422221"/>
    </source>
</evidence>
<accession>A0A7J4XII9</accession>
<dbReference type="AlphaFoldDB" id="A0A7J4XII9"/>
<organism evidence="2 3">
    <name type="scientific">Bacteroides salyersiae</name>
    <dbReference type="NCBI Taxonomy" id="291644"/>
    <lineage>
        <taxon>Bacteria</taxon>
        <taxon>Pseudomonadati</taxon>
        <taxon>Bacteroidota</taxon>
        <taxon>Bacteroidia</taxon>
        <taxon>Bacteroidales</taxon>
        <taxon>Bacteroidaceae</taxon>
        <taxon>Bacteroides</taxon>
    </lineage>
</organism>
<evidence type="ECO:0000256" key="1">
    <source>
        <dbReference type="SAM" id="Coils"/>
    </source>
</evidence>
<dbReference type="EMBL" id="VWMK01000011">
    <property type="protein sequence ID" value="KAA3764568.1"/>
    <property type="molecule type" value="Genomic_DNA"/>
</dbReference>
<feature type="coiled-coil region" evidence="1">
    <location>
        <begin position="318"/>
        <end position="360"/>
    </location>
</feature>
<sequence length="390" mass="45293">MKEQAKKGIFFQLDHRLLYLNRTYATTIYEICFDVSLLEESDILYILDELSKLKIRVSKSFEEIGNDYLTKDYTERDYLTTLVKAKRQITNHYASITTKKATLLDCGEDIYKKIKCFAPQFFILLDKSEYMHFQQRNIEVGVDGKEEIIMLNRNDKKGLNYEGYIFINTKWKKSGINAYSNFSEALSIKATLDEVLCQIDEGIISPSQRSYEAERLQGFLRNCLNYFRNEKRFISNPQLKDIIYANPVLDRNLNFEKLKIQIKEVINIRPYLFRLVESYLNDIEVMSKKQGNTITINNYSTGAVSVGDNNHIVTNVGLQNLDNETDKLIKQLQDNNDVRLEEIKADIDAMKAALLNKDEKKAQARYEKIKTYGGLILDFAKTIASYLPLI</sequence>
<dbReference type="Proteomes" id="UP000422221">
    <property type="component" value="Unassembled WGS sequence"/>
</dbReference>
<dbReference type="RefSeq" id="WP_130058264.1">
    <property type="nucleotide sequence ID" value="NZ_RCXT01000003.1"/>
</dbReference>
<keyword evidence="1" id="KW-0175">Coiled coil</keyword>
<evidence type="ECO:0000313" key="2">
    <source>
        <dbReference type="EMBL" id="KAA3764568.1"/>
    </source>
</evidence>
<comment type="caution">
    <text evidence="2">The sequence shown here is derived from an EMBL/GenBank/DDBJ whole genome shotgun (WGS) entry which is preliminary data.</text>
</comment>
<name>A0A7J4XII9_9BACE</name>
<proteinExistence type="predicted"/>
<protein>
    <submittedName>
        <fullName evidence="2">Uncharacterized protein</fullName>
    </submittedName>
</protein>
<gene>
    <name evidence="2" type="ORF">F3F73_11960</name>
</gene>
<reference evidence="2 3" key="1">
    <citation type="journal article" date="2019" name="Nat. Med.">
        <title>A library of human gut bacterial isolates paired with longitudinal multiomics data enables mechanistic microbiome research.</title>
        <authorList>
            <person name="Poyet M."/>
            <person name="Groussin M."/>
            <person name="Gibbons S.M."/>
            <person name="Avila-Pacheco J."/>
            <person name="Jiang X."/>
            <person name="Kearney S.M."/>
            <person name="Perrotta A.R."/>
            <person name="Berdy B."/>
            <person name="Zhao S."/>
            <person name="Lieberman T.D."/>
            <person name="Swanson P.K."/>
            <person name="Smith M."/>
            <person name="Roesemann S."/>
            <person name="Alexander J.E."/>
            <person name="Rich S.A."/>
            <person name="Livny J."/>
            <person name="Vlamakis H."/>
            <person name="Clish C."/>
            <person name="Bullock K."/>
            <person name="Deik A."/>
            <person name="Scott J."/>
            <person name="Pierce K.A."/>
            <person name="Xavier R.J."/>
            <person name="Alm E.J."/>
        </authorList>
    </citation>
    <scope>NUCLEOTIDE SEQUENCE [LARGE SCALE GENOMIC DNA]</scope>
    <source>
        <strain evidence="2 3">BIOML-A10</strain>
    </source>
</reference>